<sequence>MRTGARTGRSRLLLVVLLAVLGLGAAVAPAAANGYPAPRQPVLTGTVKTAPSIQDELRDWLRLSGAARHTHATAPPDTWSAVCPQNPGEHGSRGRLSARESGAAGMAGPTTTSRSSRAPPRA</sequence>
<accession>A0A7W7Q1C4</accession>
<evidence type="ECO:0000256" key="1">
    <source>
        <dbReference type="SAM" id="MobiDB-lite"/>
    </source>
</evidence>
<organism evidence="2 3">
    <name type="scientific">Actinophytocola algeriensis</name>
    <dbReference type="NCBI Taxonomy" id="1768010"/>
    <lineage>
        <taxon>Bacteria</taxon>
        <taxon>Bacillati</taxon>
        <taxon>Actinomycetota</taxon>
        <taxon>Actinomycetes</taxon>
        <taxon>Pseudonocardiales</taxon>
        <taxon>Pseudonocardiaceae</taxon>
    </lineage>
</organism>
<comment type="caution">
    <text evidence="2">The sequence shown here is derived from an EMBL/GenBank/DDBJ whole genome shotgun (WGS) entry which is preliminary data.</text>
</comment>
<gene>
    <name evidence="2" type="ORF">FHR82_001354</name>
</gene>
<evidence type="ECO:0000313" key="3">
    <source>
        <dbReference type="Proteomes" id="UP000520767"/>
    </source>
</evidence>
<reference evidence="2 3" key="1">
    <citation type="submission" date="2020-08" db="EMBL/GenBank/DDBJ databases">
        <title>Genomic Encyclopedia of Type Strains, Phase III (KMG-III): the genomes of soil and plant-associated and newly described type strains.</title>
        <authorList>
            <person name="Whitman W."/>
        </authorList>
    </citation>
    <scope>NUCLEOTIDE SEQUENCE [LARGE SCALE GENOMIC DNA]</scope>
    <source>
        <strain evidence="2 3">CECT 8960</strain>
    </source>
</reference>
<proteinExistence type="predicted"/>
<dbReference type="AlphaFoldDB" id="A0A7W7Q1C4"/>
<keyword evidence="3" id="KW-1185">Reference proteome</keyword>
<dbReference type="RefSeq" id="WP_184809424.1">
    <property type="nucleotide sequence ID" value="NZ_JACHJQ010000002.1"/>
</dbReference>
<evidence type="ECO:0000313" key="2">
    <source>
        <dbReference type="EMBL" id="MBB4905137.1"/>
    </source>
</evidence>
<dbReference type="Proteomes" id="UP000520767">
    <property type="component" value="Unassembled WGS sequence"/>
</dbReference>
<feature type="region of interest" description="Disordered" evidence="1">
    <location>
        <begin position="67"/>
        <end position="122"/>
    </location>
</feature>
<dbReference type="EMBL" id="JACHJQ010000002">
    <property type="protein sequence ID" value="MBB4905137.1"/>
    <property type="molecule type" value="Genomic_DNA"/>
</dbReference>
<name>A0A7W7Q1C4_9PSEU</name>
<protein>
    <submittedName>
        <fullName evidence="2">Uncharacterized protein</fullName>
    </submittedName>
</protein>